<dbReference type="SUPFAM" id="SSF56601">
    <property type="entry name" value="beta-lactamase/transpeptidase-like"/>
    <property type="match status" value="1"/>
</dbReference>
<organism evidence="2 3">
    <name type="scientific">Flaviflexus equikiangi</name>
    <dbReference type="NCBI Taxonomy" id="2758573"/>
    <lineage>
        <taxon>Bacteria</taxon>
        <taxon>Bacillati</taxon>
        <taxon>Actinomycetota</taxon>
        <taxon>Actinomycetes</taxon>
        <taxon>Actinomycetales</taxon>
        <taxon>Actinomycetaceae</taxon>
        <taxon>Flaviflexus</taxon>
    </lineage>
</organism>
<dbReference type="EMBL" id="JAFFJS010000001">
    <property type="protein sequence ID" value="MBM9432637.1"/>
    <property type="molecule type" value="Genomic_DNA"/>
</dbReference>
<dbReference type="RefSeq" id="WP_182172997.1">
    <property type="nucleotide sequence ID" value="NZ_CP059676.1"/>
</dbReference>
<protein>
    <submittedName>
        <fullName evidence="2">Serine hydrolase</fullName>
    </submittedName>
</protein>
<dbReference type="Proteomes" id="UP000705983">
    <property type="component" value="Unassembled WGS sequence"/>
</dbReference>
<dbReference type="Pfam" id="PF00144">
    <property type="entry name" value="Beta-lactamase"/>
    <property type="match status" value="1"/>
</dbReference>
<dbReference type="GO" id="GO:0016787">
    <property type="term" value="F:hydrolase activity"/>
    <property type="evidence" value="ECO:0007669"/>
    <property type="project" value="UniProtKB-KW"/>
</dbReference>
<dbReference type="InterPro" id="IPR050789">
    <property type="entry name" value="Diverse_Enzym_Activities"/>
</dbReference>
<dbReference type="PANTHER" id="PTHR43283">
    <property type="entry name" value="BETA-LACTAMASE-RELATED"/>
    <property type="match status" value="1"/>
</dbReference>
<keyword evidence="2" id="KW-0378">Hydrolase</keyword>
<dbReference type="InterPro" id="IPR001466">
    <property type="entry name" value="Beta-lactam-related"/>
</dbReference>
<evidence type="ECO:0000259" key="1">
    <source>
        <dbReference type="Pfam" id="PF00144"/>
    </source>
</evidence>
<accession>A0ABS2TE88</accession>
<reference evidence="3" key="1">
    <citation type="submission" date="2021-02" db="EMBL/GenBank/DDBJ databases">
        <title>Leucobacter sp. CX169.</title>
        <authorList>
            <person name="Cheng Y."/>
        </authorList>
    </citation>
    <scope>NUCLEOTIDE SEQUENCE [LARGE SCALE GENOMIC DNA]</scope>
    <source>
        <strain evidence="3">JY899</strain>
    </source>
</reference>
<name>A0ABS2TE88_9ACTO</name>
<evidence type="ECO:0000313" key="3">
    <source>
        <dbReference type="Proteomes" id="UP000705983"/>
    </source>
</evidence>
<evidence type="ECO:0000313" key="2">
    <source>
        <dbReference type="EMBL" id="MBM9432637.1"/>
    </source>
</evidence>
<feature type="domain" description="Beta-lactamase-related" evidence="1">
    <location>
        <begin position="14"/>
        <end position="291"/>
    </location>
</feature>
<dbReference type="InterPro" id="IPR012338">
    <property type="entry name" value="Beta-lactam/transpept-like"/>
</dbReference>
<sequence length="307" mass="35104">MEFDGLVDLFESARDRNGDRLAMHYLAVKQGEREFCHAFGDRTEPSDIRSISKTVMAILLGTVNDSTFTEDTPLWPILEPLCVLSNEENRERLSRVKVKHLLNHTIGFDRALMMRDDIIDLDPADYISHIVNTPIVHEPGTHYLYSNAGFYLLSVVLQEVLGEDLKEYADRVLFRPLGIEQPEWERYGDYLAGATRLWLYPRDLIAIGEVLLHGGRGIVSADWIERMKQFTAFTPSADTPTNPYFRRWAYGSSLWLGKRDGIYFGHGTDGQSLVIVPQRQAIIVTLAHQRDVRRLEELVDKAITLLD</sequence>
<proteinExistence type="predicted"/>
<dbReference type="PANTHER" id="PTHR43283:SF7">
    <property type="entry name" value="BETA-LACTAMASE-RELATED DOMAIN-CONTAINING PROTEIN"/>
    <property type="match status" value="1"/>
</dbReference>
<dbReference type="Gene3D" id="3.40.710.10">
    <property type="entry name" value="DD-peptidase/beta-lactamase superfamily"/>
    <property type="match status" value="1"/>
</dbReference>
<gene>
    <name evidence="2" type="ORF">JVW63_02825</name>
</gene>
<comment type="caution">
    <text evidence="2">The sequence shown here is derived from an EMBL/GenBank/DDBJ whole genome shotgun (WGS) entry which is preliminary data.</text>
</comment>
<keyword evidence="3" id="KW-1185">Reference proteome</keyword>